<reference evidence="11 12" key="1">
    <citation type="submission" date="2014-08" db="EMBL/GenBank/DDBJ databases">
        <title>Complete genome sequence of Corynebacterium deserti GIMN1.010 (=DSM 45689), isolated from desert sand in western China.</title>
        <authorList>
            <person name="Ruckert C."/>
            <person name="Albersmeier A."/>
            <person name="Kalinowski J."/>
        </authorList>
    </citation>
    <scope>NUCLEOTIDE SEQUENCE [LARGE SCALE GENOMIC DNA]</scope>
    <source>
        <strain evidence="11 12">GIMN1.010</strain>
    </source>
</reference>
<dbReference type="InterPro" id="IPR017871">
    <property type="entry name" value="ABC_transporter-like_CS"/>
</dbReference>
<dbReference type="Gene3D" id="3.40.50.300">
    <property type="entry name" value="P-loop containing nucleotide triphosphate hydrolases"/>
    <property type="match status" value="1"/>
</dbReference>
<dbReference type="EMBL" id="CP009220">
    <property type="protein sequence ID" value="ALC04998.1"/>
    <property type="molecule type" value="Genomic_DNA"/>
</dbReference>
<dbReference type="PANTHER" id="PTHR42771">
    <property type="entry name" value="IRON(3+)-HYDROXAMATE IMPORT ATP-BINDING PROTEIN FHUC"/>
    <property type="match status" value="1"/>
</dbReference>
<dbReference type="PROSITE" id="PS00211">
    <property type="entry name" value="ABC_TRANSPORTER_1"/>
    <property type="match status" value="1"/>
</dbReference>
<keyword evidence="4" id="KW-0410">Iron transport</keyword>
<protein>
    <submittedName>
        <fullName evidence="11">Ferric enterobactin transport ATP-binding protein FepC</fullName>
    </submittedName>
</protein>
<keyword evidence="3" id="KW-1003">Cell membrane</keyword>
<accession>A0A0M5II94</accession>
<sequence length="267" mass="29461">MTTTSRLAMNNVTIGYDNHTIARDLKLAIPDRTFTAIIGPNGCGKSTLLRGFARVIRPQTGQVLFDEKSLDSYKPKDLARELGLLPQTSIAPEGIRVYDLVARGRAPYQSLLRQWSPEDEEAVTQALAATNLTELSTRLVDQLSGGQRQRVWVAMLLAQQTPIMLLDEPTTFLDISHQFELLDLLRDLNHAGKTVITVLHDLNQASRYADHLIVMKDGHIHTTGSPQEVITPELVHDVFGLDCMISPDPVTGTPAVFPLAKTHNPAV</sequence>
<evidence type="ECO:0000256" key="9">
    <source>
        <dbReference type="ARBA" id="ARBA00023136"/>
    </source>
</evidence>
<gene>
    <name evidence="11" type="primary">fepC</name>
    <name evidence="11" type="ORF">CDES_02715</name>
</gene>
<dbReference type="RefSeq" id="WP_053544141.1">
    <property type="nucleotide sequence ID" value="NZ_CP009220.1"/>
</dbReference>
<dbReference type="OrthoDB" id="3579586at2"/>
<keyword evidence="8" id="KW-0406">Ion transport</keyword>
<dbReference type="GO" id="GO:0005524">
    <property type="term" value="F:ATP binding"/>
    <property type="evidence" value="ECO:0007669"/>
    <property type="project" value="UniProtKB-KW"/>
</dbReference>
<evidence type="ECO:0000256" key="8">
    <source>
        <dbReference type="ARBA" id="ARBA00023065"/>
    </source>
</evidence>
<evidence type="ECO:0000256" key="2">
    <source>
        <dbReference type="ARBA" id="ARBA00022448"/>
    </source>
</evidence>
<dbReference type="GO" id="GO:0016887">
    <property type="term" value="F:ATP hydrolysis activity"/>
    <property type="evidence" value="ECO:0007669"/>
    <property type="project" value="InterPro"/>
</dbReference>
<evidence type="ECO:0000256" key="5">
    <source>
        <dbReference type="ARBA" id="ARBA00022741"/>
    </source>
</evidence>
<dbReference type="STRING" id="931089.CDES_02715"/>
<dbReference type="InterPro" id="IPR003439">
    <property type="entry name" value="ABC_transporter-like_ATP-bd"/>
</dbReference>
<keyword evidence="2" id="KW-0813">Transport</keyword>
<feature type="domain" description="ABC transporter" evidence="10">
    <location>
        <begin position="7"/>
        <end position="242"/>
    </location>
</feature>
<dbReference type="FunFam" id="3.40.50.300:FF:000134">
    <property type="entry name" value="Iron-enterobactin ABC transporter ATP-binding protein"/>
    <property type="match status" value="1"/>
</dbReference>
<comment type="subcellular location">
    <subcellularLocation>
        <location evidence="1">Cell membrane</location>
        <topology evidence="1">Peripheral membrane protein</topology>
    </subcellularLocation>
</comment>
<dbReference type="PANTHER" id="PTHR42771:SF12">
    <property type="entry name" value="FE(3+) DICITRATE TRANSPORT ATP-BINDING PROTEIN FECE-RELATED"/>
    <property type="match status" value="1"/>
</dbReference>
<evidence type="ECO:0000313" key="12">
    <source>
        <dbReference type="Proteomes" id="UP000068067"/>
    </source>
</evidence>
<dbReference type="Pfam" id="PF00005">
    <property type="entry name" value="ABC_tran"/>
    <property type="match status" value="1"/>
</dbReference>
<evidence type="ECO:0000256" key="4">
    <source>
        <dbReference type="ARBA" id="ARBA00022496"/>
    </source>
</evidence>
<dbReference type="SUPFAM" id="SSF52540">
    <property type="entry name" value="P-loop containing nucleoside triphosphate hydrolases"/>
    <property type="match status" value="1"/>
</dbReference>
<evidence type="ECO:0000256" key="7">
    <source>
        <dbReference type="ARBA" id="ARBA00023004"/>
    </source>
</evidence>
<dbReference type="PROSITE" id="PS50893">
    <property type="entry name" value="ABC_TRANSPORTER_2"/>
    <property type="match status" value="1"/>
</dbReference>
<dbReference type="InterPro" id="IPR003593">
    <property type="entry name" value="AAA+_ATPase"/>
</dbReference>
<keyword evidence="5" id="KW-0547">Nucleotide-binding</keyword>
<keyword evidence="12" id="KW-1185">Reference proteome</keyword>
<dbReference type="Proteomes" id="UP000068067">
    <property type="component" value="Chromosome"/>
</dbReference>
<proteinExistence type="predicted"/>
<dbReference type="AlphaFoldDB" id="A0A0M5II94"/>
<dbReference type="GO" id="GO:0005886">
    <property type="term" value="C:plasma membrane"/>
    <property type="evidence" value="ECO:0007669"/>
    <property type="project" value="UniProtKB-SubCell"/>
</dbReference>
<evidence type="ECO:0000256" key="1">
    <source>
        <dbReference type="ARBA" id="ARBA00004202"/>
    </source>
</evidence>
<dbReference type="CDD" id="cd03214">
    <property type="entry name" value="ABC_Iron-Siderophores_B12_Hemin"/>
    <property type="match status" value="1"/>
</dbReference>
<evidence type="ECO:0000313" key="11">
    <source>
        <dbReference type="EMBL" id="ALC04998.1"/>
    </source>
</evidence>
<dbReference type="InterPro" id="IPR051535">
    <property type="entry name" value="Siderophore_ABC-ATPase"/>
</dbReference>
<dbReference type="KEGG" id="cdx:CDES_02715"/>
<evidence type="ECO:0000256" key="6">
    <source>
        <dbReference type="ARBA" id="ARBA00022840"/>
    </source>
</evidence>
<keyword evidence="7" id="KW-0408">Iron</keyword>
<dbReference type="InterPro" id="IPR027417">
    <property type="entry name" value="P-loop_NTPase"/>
</dbReference>
<keyword evidence="6 11" id="KW-0067">ATP-binding</keyword>
<evidence type="ECO:0000259" key="10">
    <source>
        <dbReference type="PROSITE" id="PS50893"/>
    </source>
</evidence>
<name>A0A0M5II94_9CORY</name>
<dbReference type="SMART" id="SM00382">
    <property type="entry name" value="AAA"/>
    <property type="match status" value="1"/>
</dbReference>
<dbReference type="PATRIC" id="fig|931089.4.peg.546"/>
<evidence type="ECO:0000256" key="3">
    <source>
        <dbReference type="ARBA" id="ARBA00022475"/>
    </source>
</evidence>
<organism evidence="11 12">
    <name type="scientific">Corynebacterium deserti GIMN1.010</name>
    <dbReference type="NCBI Taxonomy" id="931089"/>
    <lineage>
        <taxon>Bacteria</taxon>
        <taxon>Bacillati</taxon>
        <taxon>Actinomycetota</taxon>
        <taxon>Actinomycetes</taxon>
        <taxon>Mycobacteriales</taxon>
        <taxon>Corynebacteriaceae</taxon>
        <taxon>Corynebacterium</taxon>
    </lineage>
</organism>
<dbReference type="GO" id="GO:0006826">
    <property type="term" value="P:iron ion transport"/>
    <property type="evidence" value="ECO:0007669"/>
    <property type="project" value="UniProtKB-KW"/>
</dbReference>
<keyword evidence="9" id="KW-0472">Membrane</keyword>